<accession>A0ABW5CG00</accession>
<dbReference type="Proteomes" id="UP001597371">
    <property type="component" value="Unassembled WGS sequence"/>
</dbReference>
<keyword evidence="8" id="KW-0547">Nucleotide-binding</keyword>
<dbReference type="GO" id="GO:0005524">
    <property type="term" value="F:ATP binding"/>
    <property type="evidence" value="ECO:0007669"/>
    <property type="project" value="UniProtKB-KW"/>
</dbReference>
<dbReference type="PANTHER" id="PTHR45453">
    <property type="entry name" value="PHOSPHATE REGULON SENSOR PROTEIN PHOR"/>
    <property type="match status" value="1"/>
</dbReference>
<dbReference type="RefSeq" id="WP_209735851.1">
    <property type="nucleotide sequence ID" value="NZ_CP072611.1"/>
</dbReference>
<dbReference type="SUPFAM" id="SSF55874">
    <property type="entry name" value="ATPase domain of HSP90 chaperone/DNA topoisomerase II/histidine kinase"/>
    <property type="match status" value="1"/>
</dbReference>
<dbReference type="SMART" id="SM00387">
    <property type="entry name" value="HATPase_c"/>
    <property type="match status" value="1"/>
</dbReference>
<name>A0ABW5CG00_9HYPH</name>
<protein>
    <recommendedName>
        <fullName evidence="2">histidine kinase</fullName>
        <ecNumber evidence="2">2.7.13.3</ecNumber>
    </recommendedName>
</protein>
<keyword evidence="4" id="KW-0808">Transferase</keyword>
<comment type="caution">
    <text evidence="8">The sequence shown here is derived from an EMBL/GenBank/DDBJ whole genome shotgun (WGS) entry which is preliminary data.</text>
</comment>
<dbReference type="SUPFAM" id="SSF47384">
    <property type="entry name" value="Homodimeric domain of signal transducing histidine kinase"/>
    <property type="match status" value="1"/>
</dbReference>
<dbReference type="Pfam" id="PF00512">
    <property type="entry name" value="HisKA"/>
    <property type="match status" value="1"/>
</dbReference>
<evidence type="ECO:0000256" key="4">
    <source>
        <dbReference type="ARBA" id="ARBA00022679"/>
    </source>
</evidence>
<dbReference type="InterPro" id="IPR036097">
    <property type="entry name" value="HisK_dim/P_sf"/>
</dbReference>
<dbReference type="InterPro" id="IPR050351">
    <property type="entry name" value="BphY/WalK/GraS-like"/>
</dbReference>
<evidence type="ECO:0000256" key="1">
    <source>
        <dbReference type="ARBA" id="ARBA00000085"/>
    </source>
</evidence>
<sequence>MPMRFVPALLLSALGLLVLVSPTAGALAALAAAFLFAVLAFFRGASAPPVLRSRERAGRTGRAEEARAGLALEALREPLFLVDAALGHQFSNQAARSAFGRLLPGDPVVMRFRDPKVLAAAEEALASGEMREIDYVERGAEARFWSLSILPLRAEDQPVESLLLHFRDRSGEHRAERMRTDFVANASHELRTPLSSIVGFIETLEGPARDDAQARARFLSIMRDQAGRMSRLIDDLLSLSRIETRPRLTPQDRADLAEVLRIVARQMQPVAAEAGLVIELEGIESHAPVRGDMDELVRVFSNLVENACRYAPGGERIVVGLKVGAAGFEAYVRDFGPGIEARHIPRLTERFYRVEEGSALSFKGTGLGLSIVRNILVRHGTRLSIRSVPGEGSVFSVALRRAIDDGNEKTQHSQ</sequence>
<evidence type="ECO:0000313" key="8">
    <source>
        <dbReference type="EMBL" id="MFD2236184.1"/>
    </source>
</evidence>
<gene>
    <name evidence="8" type="ORF">ACFSKQ_01750</name>
</gene>
<dbReference type="InterPro" id="IPR004358">
    <property type="entry name" value="Sig_transdc_His_kin-like_C"/>
</dbReference>
<dbReference type="InterPro" id="IPR003594">
    <property type="entry name" value="HATPase_dom"/>
</dbReference>
<dbReference type="InterPro" id="IPR003661">
    <property type="entry name" value="HisK_dim/P_dom"/>
</dbReference>
<dbReference type="CDD" id="cd00075">
    <property type="entry name" value="HATPase"/>
    <property type="match status" value="1"/>
</dbReference>
<dbReference type="EC" id="2.7.13.3" evidence="2"/>
<feature type="domain" description="Histidine kinase" evidence="7">
    <location>
        <begin position="185"/>
        <end position="403"/>
    </location>
</feature>
<dbReference type="InterPro" id="IPR035965">
    <property type="entry name" value="PAS-like_dom_sf"/>
</dbReference>
<dbReference type="Gene3D" id="3.30.450.20">
    <property type="entry name" value="PAS domain"/>
    <property type="match status" value="1"/>
</dbReference>
<dbReference type="PRINTS" id="PR00344">
    <property type="entry name" value="BCTRLSENSOR"/>
</dbReference>
<dbReference type="PROSITE" id="PS50109">
    <property type="entry name" value="HIS_KIN"/>
    <property type="match status" value="1"/>
</dbReference>
<evidence type="ECO:0000256" key="5">
    <source>
        <dbReference type="ARBA" id="ARBA00022777"/>
    </source>
</evidence>
<evidence type="ECO:0000256" key="2">
    <source>
        <dbReference type="ARBA" id="ARBA00012438"/>
    </source>
</evidence>
<dbReference type="SMART" id="SM00388">
    <property type="entry name" value="HisKA"/>
    <property type="match status" value="1"/>
</dbReference>
<dbReference type="Gene3D" id="3.30.565.10">
    <property type="entry name" value="Histidine kinase-like ATPase, C-terminal domain"/>
    <property type="match status" value="1"/>
</dbReference>
<dbReference type="CDD" id="cd00082">
    <property type="entry name" value="HisKA"/>
    <property type="match status" value="1"/>
</dbReference>
<keyword evidence="3" id="KW-0597">Phosphoprotein</keyword>
<comment type="catalytic activity">
    <reaction evidence="1">
        <text>ATP + protein L-histidine = ADP + protein N-phospho-L-histidine.</text>
        <dbReference type="EC" id="2.7.13.3"/>
    </reaction>
</comment>
<evidence type="ECO:0000256" key="3">
    <source>
        <dbReference type="ARBA" id="ARBA00022553"/>
    </source>
</evidence>
<dbReference type="InterPro" id="IPR036890">
    <property type="entry name" value="HATPase_C_sf"/>
</dbReference>
<keyword evidence="8" id="KW-0067">ATP-binding</keyword>
<dbReference type="PANTHER" id="PTHR45453:SF1">
    <property type="entry name" value="PHOSPHATE REGULON SENSOR PROTEIN PHOR"/>
    <property type="match status" value="1"/>
</dbReference>
<proteinExistence type="predicted"/>
<keyword evidence="9" id="KW-1185">Reference proteome</keyword>
<dbReference type="InterPro" id="IPR005467">
    <property type="entry name" value="His_kinase_dom"/>
</dbReference>
<evidence type="ECO:0000313" key="9">
    <source>
        <dbReference type="Proteomes" id="UP001597371"/>
    </source>
</evidence>
<keyword evidence="5" id="KW-0418">Kinase</keyword>
<organism evidence="8 9">
    <name type="scientific">Aureimonas populi</name>
    <dbReference type="NCBI Taxonomy" id="1701758"/>
    <lineage>
        <taxon>Bacteria</taxon>
        <taxon>Pseudomonadati</taxon>
        <taxon>Pseudomonadota</taxon>
        <taxon>Alphaproteobacteria</taxon>
        <taxon>Hyphomicrobiales</taxon>
        <taxon>Aurantimonadaceae</taxon>
        <taxon>Aureimonas</taxon>
    </lineage>
</organism>
<dbReference type="Gene3D" id="1.10.287.130">
    <property type="match status" value="1"/>
</dbReference>
<evidence type="ECO:0000256" key="6">
    <source>
        <dbReference type="ARBA" id="ARBA00023012"/>
    </source>
</evidence>
<dbReference type="Pfam" id="PF02518">
    <property type="entry name" value="HATPase_c"/>
    <property type="match status" value="1"/>
</dbReference>
<dbReference type="SUPFAM" id="SSF55785">
    <property type="entry name" value="PYP-like sensor domain (PAS domain)"/>
    <property type="match status" value="1"/>
</dbReference>
<dbReference type="EMBL" id="JBHUIJ010000002">
    <property type="protein sequence ID" value="MFD2236184.1"/>
    <property type="molecule type" value="Genomic_DNA"/>
</dbReference>
<keyword evidence="6" id="KW-0902">Two-component regulatory system</keyword>
<reference evidence="9" key="1">
    <citation type="journal article" date="2019" name="Int. J. Syst. Evol. Microbiol.">
        <title>The Global Catalogue of Microorganisms (GCM) 10K type strain sequencing project: providing services to taxonomists for standard genome sequencing and annotation.</title>
        <authorList>
            <consortium name="The Broad Institute Genomics Platform"/>
            <consortium name="The Broad Institute Genome Sequencing Center for Infectious Disease"/>
            <person name="Wu L."/>
            <person name="Ma J."/>
        </authorList>
    </citation>
    <scope>NUCLEOTIDE SEQUENCE [LARGE SCALE GENOMIC DNA]</scope>
    <source>
        <strain evidence="9">ZS-35-S2</strain>
    </source>
</reference>
<evidence type="ECO:0000259" key="7">
    <source>
        <dbReference type="PROSITE" id="PS50109"/>
    </source>
</evidence>